<dbReference type="OrthoDB" id="3945418at2759"/>
<dbReference type="Proteomes" id="UP000799776">
    <property type="component" value="Unassembled WGS sequence"/>
</dbReference>
<organism evidence="9 10">
    <name type="scientific">Saccharata proteae CBS 121410</name>
    <dbReference type="NCBI Taxonomy" id="1314787"/>
    <lineage>
        <taxon>Eukaryota</taxon>
        <taxon>Fungi</taxon>
        <taxon>Dikarya</taxon>
        <taxon>Ascomycota</taxon>
        <taxon>Pezizomycotina</taxon>
        <taxon>Dothideomycetes</taxon>
        <taxon>Dothideomycetes incertae sedis</taxon>
        <taxon>Botryosphaeriales</taxon>
        <taxon>Saccharataceae</taxon>
        <taxon>Saccharata</taxon>
    </lineage>
</organism>
<dbReference type="PANTHER" id="PTHR24305">
    <property type="entry name" value="CYTOCHROME P450"/>
    <property type="match status" value="1"/>
</dbReference>
<dbReference type="EMBL" id="ML978713">
    <property type="protein sequence ID" value="KAF2090333.1"/>
    <property type="molecule type" value="Genomic_DNA"/>
</dbReference>
<evidence type="ECO:0000256" key="1">
    <source>
        <dbReference type="ARBA" id="ARBA00001971"/>
    </source>
</evidence>
<dbReference type="SUPFAM" id="SSF48264">
    <property type="entry name" value="Cytochrome P450"/>
    <property type="match status" value="1"/>
</dbReference>
<protein>
    <submittedName>
        <fullName evidence="9">Cytochrome P450</fullName>
    </submittedName>
</protein>
<dbReference type="InterPro" id="IPR017972">
    <property type="entry name" value="Cyt_P450_CS"/>
</dbReference>
<comment type="similarity">
    <text evidence="2 6">Belongs to the cytochrome P450 family.</text>
</comment>
<sequence length="516" mass="58993">MGLITRLVGPLGLLYYTGIAVYRLFFHPLASVPGPKLAALTSWYEIYWDIFKEGQYMWQIDAMHDKYGPVVRVNPREVHIRDRNYWDFLYSNSARLDKDHIHYRGLGSNTTMFATTESNFHRVRRGAASKMFSPANIAKLEPRIRAQIQRLFERIDAIGKSGQILPWTDASKALTMDVISAYSEPRPARAFLDSPDFAHQWHMVVRRSVLAFIIERHFPVYYFILSLIPRWYLQKTDPDVLQLLDKKADLLEQTQRVLASQDKMTEDKSLTVLETLVTSKTLPLSEKSPRRLTEEIESILNAGTETLATVLTTMVFYVLDKPEILARLKTEVTSCSQSPKDVVLDSATLVKLPYLAAVINESLRVASPVTGRLTRFHPSRVFTYTNKDTGVTHTFPPHTSMSMSPRDVMADPEVFPNPTEFKPERWLDSSSDQSSTTTPEQRKLMHKCLVPFSTGHRNCIGLELAKQEILLTAGNLFRRFDFELYDTSERDISHAHDYFAPFPAADTQGVRLKVKV</sequence>
<evidence type="ECO:0000256" key="5">
    <source>
        <dbReference type="PIRSR" id="PIRSR602401-1"/>
    </source>
</evidence>
<dbReference type="InterPro" id="IPR036396">
    <property type="entry name" value="Cyt_P450_sf"/>
</dbReference>
<dbReference type="Pfam" id="PF00067">
    <property type="entry name" value="p450"/>
    <property type="match status" value="1"/>
</dbReference>
<comment type="caution">
    <text evidence="9">The sequence shown here is derived from an EMBL/GenBank/DDBJ whole genome shotgun (WGS) entry which is preliminary data.</text>
</comment>
<accession>A0A9P4HYP0</accession>
<feature type="binding site" description="axial binding residue" evidence="5">
    <location>
        <position position="459"/>
    </location>
    <ligand>
        <name>heme</name>
        <dbReference type="ChEBI" id="CHEBI:30413"/>
    </ligand>
    <ligandPart>
        <name>Fe</name>
        <dbReference type="ChEBI" id="CHEBI:18248"/>
    </ligandPart>
</feature>
<keyword evidence="8" id="KW-1133">Transmembrane helix</keyword>
<keyword evidence="3 5" id="KW-0479">Metal-binding</keyword>
<dbReference type="InterPro" id="IPR001128">
    <property type="entry name" value="Cyt_P450"/>
</dbReference>
<keyword evidence="4 5" id="KW-0408">Iron</keyword>
<gene>
    <name evidence="9" type="ORF">K490DRAFT_71947</name>
</gene>
<evidence type="ECO:0000313" key="9">
    <source>
        <dbReference type="EMBL" id="KAF2090333.1"/>
    </source>
</evidence>
<comment type="cofactor">
    <cofactor evidence="1 5">
        <name>heme</name>
        <dbReference type="ChEBI" id="CHEBI:30413"/>
    </cofactor>
</comment>
<dbReference type="PROSITE" id="PS00086">
    <property type="entry name" value="CYTOCHROME_P450"/>
    <property type="match status" value="1"/>
</dbReference>
<dbReference type="AlphaFoldDB" id="A0A9P4HYP0"/>
<keyword evidence="5 6" id="KW-0349">Heme</keyword>
<reference evidence="9" key="1">
    <citation type="journal article" date="2020" name="Stud. Mycol.">
        <title>101 Dothideomycetes genomes: a test case for predicting lifestyles and emergence of pathogens.</title>
        <authorList>
            <person name="Haridas S."/>
            <person name="Albert R."/>
            <person name="Binder M."/>
            <person name="Bloem J."/>
            <person name="Labutti K."/>
            <person name="Salamov A."/>
            <person name="Andreopoulos B."/>
            <person name="Baker S."/>
            <person name="Barry K."/>
            <person name="Bills G."/>
            <person name="Bluhm B."/>
            <person name="Cannon C."/>
            <person name="Castanera R."/>
            <person name="Culley D."/>
            <person name="Daum C."/>
            <person name="Ezra D."/>
            <person name="Gonzalez J."/>
            <person name="Henrissat B."/>
            <person name="Kuo A."/>
            <person name="Liang C."/>
            <person name="Lipzen A."/>
            <person name="Lutzoni F."/>
            <person name="Magnuson J."/>
            <person name="Mondo S."/>
            <person name="Nolan M."/>
            <person name="Ohm R."/>
            <person name="Pangilinan J."/>
            <person name="Park H.-J."/>
            <person name="Ramirez L."/>
            <person name="Alfaro M."/>
            <person name="Sun H."/>
            <person name="Tritt A."/>
            <person name="Yoshinaga Y."/>
            <person name="Zwiers L.-H."/>
            <person name="Turgeon B."/>
            <person name="Goodwin S."/>
            <person name="Spatafora J."/>
            <person name="Crous P."/>
            <person name="Grigoriev I."/>
        </authorList>
    </citation>
    <scope>NUCLEOTIDE SEQUENCE</scope>
    <source>
        <strain evidence="9">CBS 121410</strain>
    </source>
</reference>
<dbReference type="GO" id="GO:0005506">
    <property type="term" value="F:iron ion binding"/>
    <property type="evidence" value="ECO:0007669"/>
    <property type="project" value="InterPro"/>
</dbReference>
<dbReference type="Gene3D" id="1.10.630.10">
    <property type="entry name" value="Cytochrome P450"/>
    <property type="match status" value="1"/>
</dbReference>
<dbReference type="PANTHER" id="PTHR24305:SF166">
    <property type="entry name" value="CYTOCHROME P450 12A4, MITOCHONDRIAL-RELATED"/>
    <property type="match status" value="1"/>
</dbReference>
<keyword evidence="8" id="KW-0812">Transmembrane</keyword>
<dbReference type="GO" id="GO:0016705">
    <property type="term" value="F:oxidoreductase activity, acting on paired donors, with incorporation or reduction of molecular oxygen"/>
    <property type="evidence" value="ECO:0007669"/>
    <property type="project" value="InterPro"/>
</dbReference>
<dbReference type="InterPro" id="IPR002401">
    <property type="entry name" value="Cyt_P450_E_grp-I"/>
</dbReference>
<dbReference type="GO" id="GO:0004497">
    <property type="term" value="F:monooxygenase activity"/>
    <property type="evidence" value="ECO:0007669"/>
    <property type="project" value="UniProtKB-KW"/>
</dbReference>
<feature type="transmembrane region" description="Helical" evidence="8">
    <location>
        <begin position="7"/>
        <end position="26"/>
    </location>
</feature>
<evidence type="ECO:0000256" key="7">
    <source>
        <dbReference type="SAM" id="MobiDB-lite"/>
    </source>
</evidence>
<dbReference type="GO" id="GO:0020037">
    <property type="term" value="F:heme binding"/>
    <property type="evidence" value="ECO:0007669"/>
    <property type="project" value="InterPro"/>
</dbReference>
<evidence type="ECO:0000256" key="6">
    <source>
        <dbReference type="RuleBase" id="RU000461"/>
    </source>
</evidence>
<dbReference type="PRINTS" id="PR00463">
    <property type="entry name" value="EP450I"/>
</dbReference>
<feature type="region of interest" description="Disordered" evidence="7">
    <location>
        <begin position="420"/>
        <end position="440"/>
    </location>
</feature>
<feature type="compositionally biased region" description="Low complexity" evidence="7">
    <location>
        <begin position="428"/>
        <end position="438"/>
    </location>
</feature>
<evidence type="ECO:0000313" key="10">
    <source>
        <dbReference type="Proteomes" id="UP000799776"/>
    </source>
</evidence>
<keyword evidence="6" id="KW-0503">Monooxygenase</keyword>
<evidence type="ECO:0000256" key="3">
    <source>
        <dbReference type="ARBA" id="ARBA00022723"/>
    </source>
</evidence>
<keyword evidence="8" id="KW-0472">Membrane</keyword>
<evidence type="ECO:0000256" key="2">
    <source>
        <dbReference type="ARBA" id="ARBA00010617"/>
    </source>
</evidence>
<keyword evidence="10" id="KW-1185">Reference proteome</keyword>
<evidence type="ECO:0000256" key="4">
    <source>
        <dbReference type="ARBA" id="ARBA00023004"/>
    </source>
</evidence>
<dbReference type="CDD" id="cd11062">
    <property type="entry name" value="CYP58-like"/>
    <property type="match status" value="1"/>
</dbReference>
<evidence type="ECO:0000256" key="8">
    <source>
        <dbReference type="SAM" id="Phobius"/>
    </source>
</evidence>
<dbReference type="InterPro" id="IPR050121">
    <property type="entry name" value="Cytochrome_P450_monoxygenase"/>
</dbReference>
<dbReference type="PRINTS" id="PR00385">
    <property type="entry name" value="P450"/>
</dbReference>
<keyword evidence="6" id="KW-0560">Oxidoreductase</keyword>
<name>A0A9P4HYP0_9PEZI</name>
<proteinExistence type="inferred from homology"/>